<accession>D0NTH0</accession>
<dbReference type="InterPro" id="IPR005629">
    <property type="entry name" value="Skn1/Kre6/Sbg1"/>
</dbReference>
<name>D0NTH0_PHYIT</name>
<sequence>MYQLDALSANWGIHLAAYTDWVTYTVEWVPGNEGYVRWEVEGHPVFEIAAATVTNPPQDAAQMNPKKIMIEEPMYIIFNPLDVTAMARIRRRTLFAMLSQ</sequence>
<protein>
    <recommendedName>
        <fullName evidence="7">GH16 domain-containing protein</fullName>
    </recommendedName>
</protein>
<evidence type="ECO:0000256" key="4">
    <source>
        <dbReference type="ARBA" id="ARBA00023316"/>
    </source>
</evidence>
<gene>
    <name evidence="5" type="ORF">PITG_16259</name>
</gene>
<keyword evidence="6" id="KW-1185">Reference proteome</keyword>
<evidence type="ECO:0000256" key="1">
    <source>
        <dbReference type="ARBA" id="ARBA00004370"/>
    </source>
</evidence>
<evidence type="ECO:0000256" key="2">
    <source>
        <dbReference type="ARBA" id="ARBA00023136"/>
    </source>
</evidence>
<organism evidence="5 6">
    <name type="scientific">Phytophthora infestans (strain T30-4)</name>
    <name type="common">Potato late blight agent</name>
    <dbReference type="NCBI Taxonomy" id="403677"/>
    <lineage>
        <taxon>Eukaryota</taxon>
        <taxon>Sar</taxon>
        <taxon>Stramenopiles</taxon>
        <taxon>Oomycota</taxon>
        <taxon>Peronosporomycetes</taxon>
        <taxon>Peronosporales</taxon>
        <taxon>Peronosporaceae</taxon>
        <taxon>Phytophthora</taxon>
    </lineage>
</organism>
<dbReference type="GeneID" id="9465415"/>
<dbReference type="Proteomes" id="UP000006643">
    <property type="component" value="Unassembled WGS sequence"/>
</dbReference>
<dbReference type="GO" id="GO:0005789">
    <property type="term" value="C:endoplasmic reticulum membrane"/>
    <property type="evidence" value="ECO:0007669"/>
    <property type="project" value="TreeGrafter"/>
</dbReference>
<dbReference type="Gene3D" id="2.60.120.200">
    <property type="match status" value="1"/>
</dbReference>
<evidence type="ECO:0000313" key="5">
    <source>
        <dbReference type="EMBL" id="EEY64921.1"/>
    </source>
</evidence>
<dbReference type="GO" id="GO:0005886">
    <property type="term" value="C:plasma membrane"/>
    <property type="evidence" value="ECO:0007669"/>
    <property type="project" value="TreeGrafter"/>
</dbReference>
<dbReference type="eggNOG" id="ENOG502RRY3">
    <property type="taxonomic scope" value="Eukaryota"/>
</dbReference>
<proteinExistence type="predicted"/>
<comment type="subcellular location">
    <subcellularLocation>
        <location evidence="1">Membrane</location>
    </subcellularLocation>
</comment>
<keyword evidence="3" id="KW-0325">Glycoprotein</keyword>
<dbReference type="HOGENOM" id="CLU_2311643_0_0_1"/>
<dbReference type="InParanoid" id="D0NTH0"/>
<dbReference type="AlphaFoldDB" id="D0NTH0"/>
<keyword evidence="4" id="KW-0961">Cell wall biogenesis/degradation</keyword>
<dbReference type="InterPro" id="IPR013320">
    <property type="entry name" value="ConA-like_dom_sf"/>
</dbReference>
<dbReference type="GO" id="GO:0071555">
    <property type="term" value="P:cell wall organization"/>
    <property type="evidence" value="ECO:0007669"/>
    <property type="project" value="UniProtKB-KW"/>
</dbReference>
<dbReference type="SUPFAM" id="SSF49899">
    <property type="entry name" value="Concanavalin A-like lectins/glucanases"/>
    <property type="match status" value="1"/>
</dbReference>
<dbReference type="GO" id="GO:0015926">
    <property type="term" value="F:glucosidase activity"/>
    <property type="evidence" value="ECO:0007669"/>
    <property type="project" value="TreeGrafter"/>
</dbReference>
<dbReference type="EMBL" id="DS028160">
    <property type="protein sequence ID" value="EEY64921.1"/>
    <property type="molecule type" value="Genomic_DNA"/>
</dbReference>
<dbReference type="STRING" id="403677.D0NTH0"/>
<evidence type="ECO:0000256" key="3">
    <source>
        <dbReference type="ARBA" id="ARBA00023180"/>
    </source>
</evidence>
<dbReference type="OrthoDB" id="120722at2759"/>
<evidence type="ECO:0000313" key="6">
    <source>
        <dbReference type="Proteomes" id="UP000006643"/>
    </source>
</evidence>
<dbReference type="RefSeq" id="XP_002897651.1">
    <property type="nucleotide sequence ID" value="XM_002897605.1"/>
</dbReference>
<dbReference type="PANTHER" id="PTHR31361">
    <property type="entry name" value="BETA-GLUCAN SYNTHESIS-ASSOCIATED PROTEIN KRE6-RELATED"/>
    <property type="match status" value="1"/>
</dbReference>
<evidence type="ECO:0008006" key="7">
    <source>
        <dbReference type="Google" id="ProtNLM"/>
    </source>
</evidence>
<dbReference type="PANTHER" id="PTHR31361:SF1">
    <property type="entry name" value="BETA-GLUCAN SYNTHESIS-ASSOCIATED PROTEIN KRE6-RELATED"/>
    <property type="match status" value="1"/>
</dbReference>
<reference evidence="6" key="1">
    <citation type="journal article" date="2009" name="Nature">
        <title>Genome sequence and analysis of the Irish potato famine pathogen Phytophthora infestans.</title>
        <authorList>
            <consortium name="The Broad Institute Genome Sequencing Platform"/>
            <person name="Haas B.J."/>
            <person name="Kamoun S."/>
            <person name="Zody M.C."/>
            <person name="Jiang R.H."/>
            <person name="Handsaker R.E."/>
            <person name="Cano L.M."/>
            <person name="Grabherr M."/>
            <person name="Kodira C.D."/>
            <person name="Raffaele S."/>
            <person name="Torto-Alalibo T."/>
            <person name="Bozkurt T.O."/>
            <person name="Ah-Fong A.M."/>
            <person name="Alvarado L."/>
            <person name="Anderson V.L."/>
            <person name="Armstrong M.R."/>
            <person name="Avrova A."/>
            <person name="Baxter L."/>
            <person name="Beynon J."/>
            <person name="Boevink P.C."/>
            <person name="Bollmann S.R."/>
            <person name="Bos J.I."/>
            <person name="Bulone V."/>
            <person name="Cai G."/>
            <person name="Cakir C."/>
            <person name="Carrington J.C."/>
            <person name="Chawner M."/>
            <person name="Conti L."/>
            <person name="Costanzo S."/>
            <person name="Ewan R."/>
            <person name="Fahlgren N."/>
            <person name="Fischbach M.A."/>
            <person name="Fugelstad J."/>
            <person name="Gilroy E.M."/>
            <person name="Gnerre S."/>
            <person name="Green P.J."/>
            <person name="Grenville-Briggs L.J."/>
            <person name="Griffith J."/>
            <person name="Grunwald N.J."/>
            <person name="Horn K."/>
            <person name="Horner N.R."/>
            <person name="Hu C.H."/>
            <person name="Huitema E."/>
            <person name="Jeong D.H."/>
            <person name="Jones A.M."/>
            <person name="Jones J.D."/>
            <person name="Jones R.W."/>
            <person name="Karlsson E.K."/>
            <person name="Kunjeti S.G."/>
            <person name="Lamour K."/>
            <person name="Liu Z."/>
            <person name="Ma L."/>
            <person name="Maclean D."/>
            <person name="Chibucos M.C."/>
            <person name="McDonald H."/>
            <person name="McWalters J."/>
            <person name="Meijer H.J."/>
            <person name="Morgan W."/>
            <person name="Morris P.F."/>
            <person name="Munro C.A."/>
            <person name="O'Neill K."/>
            <person name="Ospina-Giraldo M."/>
            <person name="Pinzon A."/>
            <person name="Pritchard L."/>
            <person name="Ramsahoye B."/>
            <person name="Ren Q."/>
            <person name="Restrepo S."/>
            <person name="Roy S."/>
            <person name="Sadanandom A."/>
            <person name="Savidor A."/>
            <person name="Schornack S."/>
            <person name="Schwartz D.C."/>
            <person name="Schumann U.D."/>
            <person name="Schwessinger B."/>
            <person name="Seyer L."/>
            <person name="Sharpe T."/>
            <person name="Silvar C."/>
            <person name="Song J."/>
            <person name="Studholme D.J."/>
            <person name="Sykes S."/>
            <person name="Thines M."/>
            <person name="van de Vondervoort P.J."/>
            <person name="Phuntumart V."/>
            <person name="Wawra S."/>
            <person name="Weide R."/>
            <person name="Win J."/>
            <person name="Young C."/>
            <person name="Zhou S."/>
            <person name="Fry W."/>
            <person name="Meyers B.C."/>
            <person name="van West P."/>
            <person name="Ristaino J."/>
            <person name="Govers F."/>
            <person name="Birch P.R."/>
            <person name="Whisson S.C."/>
            <person name="Judelson H.S."/>
            <person name="Nusbaum C."/>
        </authorList>
    </citation>
    <scope>NUCLEOTIDE SEQUENCE [LARGE SCALE GENOMIC DNA]</scope>
    <source>
        <strain evidence="6">T30-4</strain>
    </source>
</reference>
<dbReference type="VEuPathDB" id="FungiDB:PITG_16259"/>
<dbReference type="GO" id="GO:0006078">
    <property type="term" value="P:(1-&gt;6)-beta-D-glucan biosynthetic process"/>
    <property type="evidence" value="ECO:0007669"/>
    <property type="project" value="TreeGrafter"/>
</dbReference>
<dbReference type="KEGG" id="pif:PITG_16259"/>
<keyword evidence="2" id="KW-0472">Membrane</keyword>